<dbReference type="Pfam" id="PF00078">
    <property type="entry name" value="RVT_1"/>
    <property type="match status" value="1"/>
</dbReference>
<evidence type="ECO:0000313" key="2">
    <source>
        <dbReference type="WBParaSite" id="SSLN_0000190501-mRNA-1"/>
    </source>
</evidence>
<name>A0A183SC89_SCHSO</name>
<dbReference type="AlphaFoldDB" id="A0A183SC89"/>
<dbReference type="SUPFAM" id="SSF56672">
    <property type="entry name" value="DNA/RNA polymerases"/>
    <property type="match status" value="1"/>
</dbReference>
<dbReference type="WBParaSite" id="SSLN_0000190501-mRNA-1">
    <property type="protein sequence ID" value="SSLN_0000190501-mRNA-1"/>
    <property type="gene ID" value="SSLN_0000190501"/>
</dbReference>
<dbReference type="InterPro" id="IPR043502">
    <property type="entry name" value="DNA/RNA_pol_sf"/>
</dbReference>
<feature type="domain" description="Reverse transcriptase" evidence="1">
    <location>
        <begin position="1"/>
        <end position="205"/>
    </location>
</feature>
<reference evidence="2" key="1">
    <citation type="submission" date="2016-06" db="UniProtKB">
        <authorList>
            <consortium name="WormBaseParasite"/>
        </authorList>
    </citation>
    <scope>IDENTIFICATION</scope>
</reference>
<dbReference type="PANTHER" id="PTHR47027:SF26">
    <property type="entry name" value="REVERSE TRANSCRIPTASE DOMAIN-CONTAINING PROTEIN"/>
    <property type="match status" value="1"/>
</dbReference>
<dbReference type="PROSITE" id="PS50878">
    <property type="entry name" value="RT_POL"/>
    <property type="match status" value="1"/>
</dbReference>
<protein>
    <submittedName>
        <fullName evidence="2">Reverse transcriptase domain-containing protein</fullName>
    </submittedName>
</protein>
<dbReference type="PANTHER" id="PTHR47027">
    <property type="entry name" value="REVERSE TRANSCRIPTASE DOMAIN-CONTAINING PROTEIN"/>
    <property type="match status" value="1"/>
</dbReference>
<accession>A0A183SC89</accession>
<dbReference type="InterPro" id="IPR000477">
    <property type="entry name" value="RT_dom"/>
</dbReference>
<proteinExistence type="predicted"/>
<organism evidence="2">
    <name type="scientific">Schistocephalus solidus</name>
    <name type="common">Tapeworm</name>
    <dbReference type="NCBI Taxonomy" id="70667"/>
    <lineage>
        <taxon>Eukaryota</taxon>
        <taxon>Metazoa</taxon>
        <taxon>Spiralia</taxon>
        <taxon>Lophotrochozoa</taxon>
        <taxon>Platyhelminthes</taxon>
        <taxon>Cestoda</taxon>
        <taxon>Eucestoda</taxon>
        <taxon>Diphyllobothriidea</taxon>
        <taxon>Diphyllobothriidae</taxon>
        <taxon>Schistocephalus</taxon>
    </lineage>
</organism>
<sequence length="205" mass="23545">LPCIPQGINDRLISLHLPLRGDKFATIISTYATPMKNSDAAKDKFYEDQHAMLANLQEKCQEMRTQLYTTFVDLTKAFDTVNHDRLWRIMQKFGSPKRFTHMVCQLHDEIMARVTENGRVCEAFAVTNGVKEGCALAPSLFSLMFYAMLMDCYRDECPGIRIAYRMDGRLLNKRRIHFQLRVSTATIHELLFADDCALNAKTRGN</sequence>
<evidence type="ECO:0000259" key="1">
    <source>
        <dbReference type="PROSITE" id="PS50878"/>
    </source>
</evidence>